<dbReference type="Proteomes" id="UP000886632">
    <property type="component" value="Unassembled WGS sequence"/>
</dbReference>
<dbReference type="PANTHER" id="PTHR32332">
    <property type="entry name" value="2-NITROPROPANE DIOXYGENASE"/>
    <property type="match status" value="1"/>
</dbReference>
<proteinExistence type="predicted"/>
<dbReference type="SUPFAM" id="SSF51412">
    <property type="entry name" value="Inosine monophosphate dehydrogenase (IMPDH)"/>
    <property type="match status" value="1"/>
</dbReference>
<dbReference type="GO" id="GO:0004497">
    <property type="term" value="F:monooxygenase activity"/>
    <property type="evidence" value="ECO:0007669"/>
    <property type="project" value="UniProtKB-KW"/>
</dbReference>
<dbReference type="Proteomes" id="UP000726105">
    <property type="component" value="Unassembled WGS sequence"/>
</dbReference>
<dbReference type="PANTHER" id="PTHR32332:SF33">
    <property type="entry name" value="NITRONATE MONOOXYGENASE DOMAIN-CONTAINING PROTEIN"/>
    <property type="match status" value="1"/>
</dbReference>
<sequence>MATATALRQPVVIQGGMGVAVSDWRLARAVSVTGQLGVVSGTALDVLLTRRLQSGDPGGHVRRALAAFPRPEVSRWILDSYFVEGGIGAEGRFAQVPRHTLSSSVRLQELTVAAGFAEVFLAKEGHDGLVGINFLRKIELPLPATLYGALLAGVDFVLVGAGSPADIPGMVRHLASHQPVTVSVKVMGARSTDNVGDLVFDPAVALPQRPATLPMPRVLAIVASTDLARGLAENPETRPDGFVVEGAAAGGHNAPPRGPRRVDEIGQPVYDERDVVDVADILSLGLPVWLAGGYGTPDKVAEALALGAAGVQVGTLFAYSDESGFDADVKAQMREKAVAGELQVRADWRVSPTGFPFRVADIPGTLTDVTVRAARKPVCDLGVLRSAYLKADGEVDYRCPAEPLAQYVRKGGREMNTEGRLCLCNALFASAGFPQRRPGGASEAPLVTSGTDLEPVVHLIGASDGPGYGAADAVAHLLSRIS</sequence>
<accession>A0A935MH08</accession>
<evidence type="ECO:0000313" key="5">
    <source>
        <dbReference type="Proteomes" id="UP000726105"/>
    </source>
</evidence>
<organism evidence="2 5">
    <name type="scientific">Candidatus Phosphoribacter hodrii</name>
    <dbReference type="NCBI Taxonomy" id="2953743"/>
    <lineage>
        <taxon>Bacteria</taxon>
        <taxon>Bacillati</taxon>
        <taxon>Actinomycetota</taxon>
        <taxon>Actinomycetes</taxon>
        <taxon>Micrococcales</taxon>
        <taxon>Dermatophilaceae</taxon>
        <taxon>Candidatus Phosphoribacter</taxon>
    </lineage>
</organism>
<evidence type="ECO:0000313" key="3">
    <source>
        <dbReference type="EMBL" id="MBL0004846.1"/>
    </source>
</evidence>
<keyword evidence="2" id="KW-0503">Monooxygenase</keyword>
<dbReference type="EMBL" id="JADIXZ010000004">
    <property type="protein sequence ID" value="MBK6300434.1"/>
    <property type="molecule type" value="Genomic_DNA"/>
</dbReference>
<dbReference type="Gene3D" id="3.20.20.70">
    <property type="entry name" value="Aldolase class I"/>
    <property type="match status" value="1"/>
</dbReference>
<dbReference type="AlphaFoldDB" id="A0A935MH08"/>
<dbReference type="Proteomes" id="UP000718281">
    <property type="component" value="Unassembled WGS sequence"/>
</dbReference>
<name>A0A935MH08_9MICO</name>
<dbReference type="EMBL" id="JADJIB010000002">
    <property type="protein sequence ID" value="MBK7272787.1"/>
    <property type="molecule type" value="Genomic_DNA"/>
</dbReference>
<comment type="caution">
    <text evidence="2">The sequence shown here is derived from an EMBL/GenBank/DDBJ whole genome shotgun (WGS) entry which is preliminary data.</text>
</comment>
<gene>
    <name evidence="1" type="ORF">IPF40_05075</name>
    <name evidence="2" type="ORF">IPI13_06310</name>
    <name evidence="3" type="ORF">IPP00_12965</name>
</gene>
<protein>
    <submittedName>
        <fullName evidence="2">Nitronate monooxygenase</fullName>
    </submittedName>
</protein>
<reference evidence="4 5" key="1">
    <citation type="submission" date="2020-10" db="EMBL/GenBank/DDBJ databases">
        <title>Connecting structure to function with the recovery of over 1000 high-quality activated sludge metagenome-assembled genomes encoding full-length rRNA genes using long-read sequencing.</title>
        <authorList>
            <person name="Singleton C.M."/>
            <person name="Petriglieri F."/>
            <person name="Kristensen J.M."/>
            <person name="Kirkegaard R.H."/>
            <person name="Michaelsen T.Y."/>
            <person name="Andersen M.H."/>
            <person name="Karst S.M."/>
            <person name="Dueholm M.S."/>
            <person name="Nielsen P.H."/>
            <person name="Albertsen M."/>
        </authorList>
    </citation>
    <scope>NUCLEOTIDE SEQUENCE [LARGE SCALE GENOMIC DNA]</scope>
    <source>
        <strain evidence="1">AalE_18-Q3-R2-46_BAT3C.188</strain>
        <strain evidence="2">Ega_18-Q3-R5-49_MAXAC.001</strain>
        <strain evidence="3">Ribe_18-Q3-R11-54_MAXAC.001</strain>
    </source>
</reference>
<dbReference type="InterPro" id="IPR013785">
    <property type="entry name" value="Aldolase_TIM"/>
</dbReference>
<evidence type="ECO:0000313" key="4">
    <source>
        <dbReference type="Proteomes" id="UP000718281"/>
    </source>
</evidence>
<dbReference type="EMBL" id="JADKGK010000022">
    <property type="protein sequence ID" value="MBL0004846.1"/>
    <property type="molecule type" value="Genomic_DNA"/>
</dbReference>
<keyword evidence="2" id="KW-0560">Oxidoreductase</keyword>
<dbReference type="Pfam" id="PF03060">
    <property type="entry name" value="NMO"/>
    <property type="match status" value="1"/>
</dbReference>
<evidence type="ECO:0000313" key="1">
    <source>
        <dbReference type="EMBL" id="MBK6300434.1"/>
    </source>
</evidence>
<evidence type="ECO:0000313" key="2">
    <source>
        <dbReference type="EMBL" id="MBK7272787.1"/>
    </source>
</evidence>